<evidence type="ECO:0000313" key="1">
    <source>
        <dbReference type="EMBL" id="KAJ7336476.1"/>
    </source>
</evidence>
<reference evidence="1" key="1">
    <citation type="submission" date="2023-01" db="EMBL/GenBank/DDBJ databases">
        <title>Genome assembly of the deep-sea coral Lophelia pertusa.</title>
        <authorList>
            <person name="Herrera S."/>
            <person name="Cordes E."/>
        </authorList>
    </citation>
    <scope>NUCLEOTIDE SEQUENCE</scope>
    <source>
        <strain evidence="1">USNM1676648</strain>
        <tissue evidence="1">Polyp</tissue>
    </source>
</reference>
<accession>A0A9W9YDZ7</accession>
<organism evidence="1 2">
    <name type="scientific">Desmophyllum pertusum</name>
    <dbReference type="NCBI Taxonomy" id="174260"/>
    <lineage>
        <taxon>Eukaryota</taxon>
        <taxon>Metazoa</taxon>
        <taxon>Cnidaria</taxon>
        <taxon>Anthozoa</taxon>
        <taxon>Hexacorallia</taxon>
        <taxon>Scleractinia</taxon>
        <taxon>Caryophylliina</taxon>
        <taxon>Caryophylliidae</taxon>
        <taxon>Desmophyllum</taxon>
    </lineage>
</organism>
<name>A0A9W9YDZ7_9CNID</name>
<dbReference type="EMBL" id="MU827782">
    <property type="protein sequence ID" value="KAJ7336476.1"/>
    <property type="molecule type" value="Genomic_DNA"/>
</dbReference>
<dbReference type="Proteomes" id="UP001163046">
    <property type="component" value="Unassembled WGS sequence"/>
</dbReference>
<comment type="caution">
    <text evidence="1">The sequence shown here is derived from an EMBL/GenBank/DDBJ whole genome shotgun (WGS) entry which is preliminary data.</text>
</comment>
<sequence length="191" mass="21283">MNSSDSSWTYISVGIYILSGLHIMTITNAYTKGDACFDEPFTVRCEAVKRVNGIKDLECKGTLLPNGIKVLNISRGTLTLQGSAKNSTNHQTQFKCQVQYSDNSANTDVQKINFTDFSVCIRTERAANVNLTSVLKSLFPWKQVIDIELYANRSKFAYCNSMICKLTKIDSNHPSFLEPITSYTQQLAAAN</sequence>
<proteinExistence type="predicted"/>
<dbReference type="AlphaFoldDB" id="A0A9W9YDZ7"/>
<dbReference type="OrthoDB" id="10565344at2759"/>
<gene>
    <name evidence="1" type="ORF">OS493_011677</name>
</gene>
<protein>
    <submittedName>
        <fullName evidence="1">Uncharacterized protein</fullName>
    </submittedName>
</protein>
<evidence type="ECO:0000313" key="2">
    <source>
        <dbReference type="Proteomes" id="UP001163046"/>
    </source>
</evidence>
<keyword evidence="2" id="KW-1185">Reference proteome</keyword>